<keyword evidence="1" id="KW-0812">Transmembrane</keyword>
<keyword evidence="1" id="KW-0472">Membrane</keyword>
<feature type="transmembrane region" description="Helical" evidence="1">
    <location>
        <begin position="12"/>
        <end position="33"/>
    </location>
</feature>
<evidence type="ECO:0000256" key="1">
    <source>
        <dbReference type="SAM" id="Phobius"/>
    </source>
</evidence>
<accession>A0A2N1PV70</accession>
<organism evidence="2 3">
    <name type="scientific">Candidatus Wallbacteria bacterium HGW-Wallbacteria-1</name>
    <dbReference type="NCBI Taxonomy" id="2013854"/>
    <lineage>
        <taxon>Bacteria</taxon>
        <taxon>Candidatus Walliibacteriota</taxon>
    </lineage>
</organism>
<sequence>MRGLLNIHFSTGFFRILMIFLALLPSFTDYAAFSNTFQESLFSHSETLRLESLSLEKNEKKNLYFKGISANLTMDLRNRISENMILNLNNKLDLLGSNIDEYNFDEYAYGLLYNTFQTNYAYDISDSTSMELVYENDYFKNRVKPYDDNFGSIVNFFLDNVLLRRIGDEALYYKISSASPFHNRFLLYDYDLLNEYSYNRIKGTIDHAVNRYRFFTFTGDLTFRRYGQENYSRLDDFKSNDRVYLTAKLYQFFPGKYYEKGDDPDRMPPYDPSLLDKDEYLMLKRHFDHRKKLDYSVDERDLFMELSYSFDKKDVIDYSLGDYESHTLTGRAGQDIFEGLRLTLEDSFTVRSFSPQASYYEDYKANQFVLSLDSRLTDTLSSSFSTSMEFEMHPTYPDRDYSRKRLNGSMTQVIDKGTFAFYELASEWFTYDLPSSLHASYRKLNLNLVLSHRISERFTAEIGDELLFYDYYDDSSSALYRDTRLNSLSIAGIFTINTNLSVDFGFKREDYIYKNSAELSSDTQMYYWGTNYRF</sequence>
<evidence type="ECO:0000313" key="2">
    <source>
        <dbReference type="EMBL" id="PKK92245.1"/>
    </source>
</evidence>
<name>A0A2N1PV70_9BACT</name>
<dbReference type="EMBL" id="PGXC01000001">
    <property type="protein sequence ID" value="PKK92245.1"/>
    <property type="molecule type" value="Genomic_DNA"/>
</dbReference>
<keyword evidence="1" id="KW-1133">Transmembrane helix</keyword>
<comment type="caution">
    <text evidence="2">The sequence shown here is derived from an EMBL/GenBank/DDBJ whole genome shotgun (WGS) entry which is preliminary data.</text>
</comment>
<reference evidence="2 3" key="1">
    <citation type="journal article" date="2017" name="ISME J.">
        <title>Potential for microbial H2 and metal transformations associated with novel bacteria and archaea in deep terrestrial subsurface sediments.</title>
        <authorList>
            <person name="Hernsdorf A.W."/>
            <person name="Amano Y."/>
            <person name="Miyakawa K."/>
            <person name="Ise K."/>
            <person name="Suzuki Y."/>
            <person name="Anantharaman K."/>
            <person name="Probst A."/>
            <person name="Burstein D."/>
            <person name="Thomas B.C."/>
            <person name="Banfield J.F."/>
        </authorList>
    </citation>
    <scope>NUCLEOTIDE SEQUENCE [LARGE SCALE GENOMIC DNA]</scope>
    <source>
        <strain evidence="2">HGW-Wallbacteria-1</strain>
    </source>
</reference>
<proteinExistence type="predicted"/>
<gene>
    <name evidence="2" type="ORF">CVV64_02195</name>
</gene>
<protein>
    <submittedName>
        <fullName evidence="2">Uncharacterized protein</fullName>
    </submittedName>
</protein>
<dbReference type="Proteomes" id="UP000233256">
    <property type="component" value="Unassembled WGS sequence"/>
</dbReference>
<evidence type="ECO:0000313" key="3">
    <source>
        <dbReference type="Proteomes" id="UP000233256"/>
    </source>
</evidence>
<dbReference type="AlphaFoldDB" id="A0A2N1PV70"/>